<reference evidence="2 3" key="1">
    <citation type="submission" date="2024-08" db="EMBL/GenBank/DDBJ databases">
        <authorList>
            <person name="Cucini C."/>
            <person name="Frati F."/>
        </authorList>
    </citation>
    <scope>NUCLEOTIDE SEQUENCE [LARGE SCALE GENOMIC DNA]</scope>
</reference>
<name>A0ABP1RF96_9HEXA</name>
<evidence type="ECO:0000313" key="3">
    <source>
        <dbReference type="Proteomes" id="UP001642540"/>
    </source>
</evidence>
<dbReference type="Proteomes" id="UP001642540">
    <property type="component" value="Unassembled WGS sequence"/>
</dbReference>
<protein>
    <submittedName>
        <fullName evidence="2">Uncharacterized protein</fullName>
    </submittedName>
</protein>
<evidence type="ECO:0000256" key="1">
    <source>
        <dbReference type="SAM" id="Phobius"/>
    </source>
</evidence>
<feature type="transmembrane region" description="Helical" evidence="1">
    <location>
        <begin position="611"/>
        <end position="633"/>
    </location>
</feature>
<comment type="caution">
    <text evidence="2">The sequence shown here is derived from an EMBL/GenBank/DDBJ whole genome shotgun (WGS) entry which is preliminary data.</text>
</comment>
<accession>A0ABP1RF96</accession>
<keyword evidence="1" id="KW-1133">Transmembrane helix</keyword>
<evidence type="ECO:0000313" key="2">
    <source>
        <dbReference type="EMBL" id="CAL8127162.1"/>
    </source>
</evidence>
<keyword evidence="1" id="KW-0472">Membrane</keyword>
<proteinExistence type="predicted"/>
<sequence>MPDILGDPKEFNMKLTYFASRQPVVIDVYAFPNNHGRYNIQELISNPKSGSFFKTKYSYCSTQLYFPVYYPRVQMLMGSIHNSLHAMVLLNENPHFVIYMFTQLTKALELEFHVTNLWNSISLTSVPVFATRGYARLICLTCYHPLENPLGNLLDSGNIIPTKEKLNSAAEILSHNLNQKALRWMGNVNPKILEKSSCSLNRDLLETPYGQCSIFTLLQKYNFSLYNRRIPNHHTKIIGELLNGQAMSRTGIHQTFLEVVTRRRIRNAWIPYGCVYKPYKYVAFLSKQHAVNFMSIFQPFDITTGCMLLASILSLVVVATCLLKMLELLDIQHPPLTAVLLFPVKSLIEQSDSYMVATFRYRFGGYFLISSWLFLCYIIGNEYKGFMYSSMTSSPIQPVPESMIELVMFSDMPYFTTTKHGYKGKLYSTLTDMVIVDMDTGEENFLKQFFSRFRNQVSLIYGFETAVINNITKNLPVDTHHGMKLIRKKFAVISTEEDIEFFVGLMKKLTDYYIIPNKKVSPFVSRVPWFGRRNNFIKLATLGIARLVESGIYDRWIKHMRQSKLIWNLKNVDKKLNTTSDNYYAMIVLSDSQLTKQTQQGSMISFQSIDLVFKGCSALLLISLLIFLIELMANRLCNTMNRANTTQVIYF</sequence>
<organism evidence="2 3">
    <name type="scientific">Orchesella dallaii</name>
    <dbReference type="NCBI Taxonomy" id="48710"/>
    <lineage>
        <taxon>Eukaryota</taxon>
        <taxon>Metazoa</taxon>
        <taxon>Ecdysozoa</taxon>
        <taxon>Arthropoda</taxon>
        <taxon>Hexapoda</taxon>
        <taxon>Collembola</taxon>
        <taxon>Entomobryomorpha</taxon>
        <taxon>Entomobryoidea</taxon>
        <taxon>Orchesellidae</taxon>
        <taxon>Orchesellinae</taxon>
        <taxon>Orchesella</taxon>
    </lineage>
</organism>
<feature type="transmembrane region" description="Helical" evidence="1">
    <location>
        <begin position="302"/>
        <end position="323"/>
    </location>
</feature>
<dbReference type="EMBL" id="CAXLJM020000072">
    <property type="protein sequence ID" value="CAL8127162.1"/>
    <property type="molecule type" value="Genomic_DNA"/>
</dbReference>
<gene>
    <name evidence="2" type="ORF">ODALV1_LOCUS21720</name>
</gene>
<keyword evidence="3" id="KW-1185">Reference proteome</keyword>
<keyword evidence="1" id="KW-0812">Transmembrane</keyword>
<feature type="transmembrane region" description="Helical" evidence="1">
    <location>
        <begin position="363"/>
        <end position="380"/>
    </location>
</feature>